<evidence type="ECO:0000313" key="3">
    <source>
        <dbReference type="Proteomes" id="UP000240760"/>
    </source>
</evidence>
<feature type="region of interest" description="Disordered" evidence="1">
    <location>
        <begin position="21"/>
        <end position="84"/>
    </location>
</feature>
<keyword evidence="3" id="KW-1185">Reference proteome</keyword>
<feature type="compositionally biased region" description="Basic and acidic residues" evidence="1">
    <location>
        <begin position="36"/>
        <end position="45"/>
    </location>
</feature>
<dbReference type="EMBL" id="KZ679134">
    <property type="protein sequence ID" value="PTB75058.1"/>
    <property type="molecule type" value="Genomic_DNA"/>
</dbReference>
<sequence length="84" mass="8723">MDGREELGDISATPPVAAAFSSSLMTIDQTRRSPSRKSDEAERRSSLSVSRFGPGERRRAATLEAGEASRTGKRGGGGGGNGRG</sequence>
<gene>
    <name evidence="2" type="ORF">M440DRAFT_1402620</name>
</gene>
<evidence type="ECO:0000313" key="2">
    <source>
        <dbReference type="EMBL" id="PTB75058.1"/>
    </source>
</evidence>
<proteinExistence type="predicted"/>
<dbReference type="AlphaFoldDB" id="A0A2T4C0F6"/>
<protein>
    <submittedName>
        <fullName evidence="2">Uncharacterized protein</fullName>
    </submittedName>
</protein>
<accession>A0A2T4C0F6</accession>
<organism evidence="2 3">
    <name type="scientific">Trichoderma longibrachiatum ATCC 18648</name>
    <dbReference type="NCBI Taxonomy" id="983965"/>
    <lineage>
        <taxon>Eukaryota</taxon>
        <taxon>Fungi</taxon>
        <taxon>Dikarya</taxon>
        <taxon>Ascomycota</taxon>
        <taxon>Pezizomycotina</taxon>
        <taxon>Sordariomycetes</taxon>
        <taxon>Hypocreomycetidae</taxon>
        <taxon>Hypocreales</taxon>
        <taxon>Hypocreaceae</taxon>
        <taxon>Trichoderma</taxon>
    </lineage>
</organism>
<evidence type="ECO:0000256" key="1">
    <source>
        <dbReference type="SAM" id="MobiDB-lite"/>
    </source>
</evidence>
<dbReference type="Proteomes" id="UP000240760">
    <property type="component" value="Unassembled WGS sequence"/>
</dbReference>
<name>A0A2T4C0F6_TRILO</name>
<reference evidence="2 3" key="1">
    <citation type="submission" date="2016-07" db="EMBL/GenBank/DDBJ databases">
        <title>Multiple horizontal gene transfer events from other fungi enriched the ability of initially mycotrophic Trichoderma (Ascomycota) to feed on dead plant biomass.</title>
        <authorList>
            <consortium name="DOE Joint Genome Institute"/>
            <person name="Aerts A."/>
            <person name="Atanasova L."/>
            <person name="Chenthamara K."/>
            <person name="Zhang J."/>
            <person name="Grujic M."/>
            <person name="Henrissat B."/>
            <person name="Kuo A."/>
            <person name="Salamov A."/>
            <person name="Lipzen A."/>
            <person name="Labutti K."/>
            <person name="Barry K."/>
            <person name="Miao Y."/>
            <person name="Rahimi M.J."/>
            <person name="Shen Q."/>
            <person name="Grigoriev I.V."/>
            <person name="Kubicek C.P."/>
            <person name="Druzhinina I.S."/>
        </authorList>
    </citation>
    <scope>NUCLEOTIDE SEQUENCE [LARGE SCALE GENOMIC DNA]</scope>
    <source>
        <strain evidence="2 3">ATCC 18648</strain>
    </source>
</reference>
<feature type="compositionally biased region" description="Gly residues" evidence="1">
    <location>
        <begin position="74"/>
        <end position="84"/>
    </location>
</feature>